<evidence type="ECO:0000313" key="2">
    <source>
        <dbReference type="EMBL" id="SIS54878.1"/>
    </source>
</evidence>
<proteinExistence type="predicted"/>
<dbReference type="SUPFAM" id="SSF55729">
    <property type="entry name" value="Acyl-CoA N-acyltransferases (Nat)"/>
    <property type="match status" value="1"/>
</dbReference>
<dbReference type="Proteomes" id="UP000186156">
    <property type="component" value="Unassembled WGS sequence"/>
</dbReference>
<feature type="domain" description="N-acetyltransferase" evidence="1">
    <location>
        <begin position="1"/>
        <end position="162"/>
    </location>
</feature>
<dbReference type="InterPro" id="IPR016181">
    <property type="entry name" value="Acyl_CoA_acyltransferase"/>
</dbReference>
<gene>
    <name evidence="2" type="ORF">SAMN05421799_101270</name>
</gene>
<evidence type="ECO:0000259" key="1">
    <source>
        <dbReference type="PROSITE" id="PS51186"/>
    </source>
</evidence>
<dbReference type="PROSITE" id="PS51186">
    <property type="entry name" value="GNAT"/>
    <property type="match status" value="1"/>
</dbReference>
<dbReference type="RefSeq" id="WP_234969452.1">
    <property type="nucleotide sequence ID" value="NZ_FTOO01000001.1"/>
</dbReference>
<evidence type="ECO:0000313" key="3">
    <source>
        <dbReference type="Proteomes" id="UP000186156"/>
    </source>
</evidence>
<dbReference type="EMBL" id="FTOO01000001">
    <property type="protein sequence ID" value="SIS54878.1"/>
    <property type="molecule type" value="Genomic_DNA"/>
</dbReference>
<protein>
    <submittedName>
        <fullName evidence="2">Acetyltransferase (GNAT) family protein</fullName>
    </submittedName>
</protein>
<keyword evidence="3" id="KW-1185">Reference proteome</keyword>
<dbReference type="Pfam" id="PF00583">
    <property type="entry name" value="Acetyltransf_1"/>
    <property type="match status" value="1"/>
</dbReference>
<name>A0A1N7JZX8_9BACL</name>
<organism evidence="2 3">
    <name type="scientific">Alicyclobacillus vulcanalis</name>
    <dbReference type="NCBI Taxonomy" id="252246"/>
    <lineage>
        <taxon>Bacteria</taxon>
        <taxon>Bacillati</taxon>
        <taxon>Bacillota</taxon>
        <taxon>Bacilli</taxon>
        <taxon>Bacillales</taxon>
        <taxon>Alicyclobacillaceae</taxon>
        <taxon>Alicyclobacillus</taxon>
    </lineage>
</organism>
<accession>A0A1N7JZX8</accession>
<dbReference type="AlphaFoldDB" id="A0A1N7JZX8"/>
<dbReference type="GO" id="GO:0016747">
    <property type="term" value="F:acyltransferase activity, transferring groups other than amino-acyl groups"/>
    <property type="evidence" value="ECO:0007669"/>
    <property type="project" value="InterPro"/>
</dbReference>
<reference evidence="3" key="1">
    <citation type="submission" date="2017-01" db="EMBL/GenBank/DDBJ databases">
        <authorList>
            <person name="Varghese N."/>
            <person name="Submissions S."/>
        </authorList>
    </citation>
    <scope>NUCLEOTIDE SEQUENCE [LARGE SCALE GENOMIC DNA]</scope>
    <source>
        <strain evidence="3">DSM 16176</strain>
    </source>
</reference>
<keyword evidence="2" id="KW-0808">Transferase</keyword>
<dbReference type="InterPro" id="IPR000182">
    <property type="entry name" value="GNAT_dom"/>
</dbReference>
<dbReference type="Gene3D" id="3.40.630.30">
    <property type="match status" value="1"/>
</dbReference>
<dbReference type="STRING" id="252246.SAMN05421799_101270"/>
<dbReference type="CDD" id="cd04301">
    <property type="entry name" value="NAT_SF"/>
    <property type="match status" value="1"/>
</dbReference>
<sequence>MQRRAREACQLLMNDWEALDGLYERFHGDPDWPFDARAPRAWQSLVQSWQMGAWLGDTAVAIAVQAGEPAGYASLTPASVQEPSLGRAWEVGTYVAPNHRGTHVNGLLKRWAAEEALRFGARWLVACIPFGNHRAAGAFLKVFPEASVYDESTAGPWRLYLRRRSFAAGQPTRLYVVQLQSLSSPT</sequence>